<accession>A0A914QXH0</accession>
<name>A0A914QXH0_9BILA</name>
<dbReference type="PANTHER" id="PTHR24410">
    <property type="entry name" value="HL07962P-RELATED"/>
    <property type="match status" value="1"/>
</dbReference>
<dbReference type="InterPro" id="IPR051481">
    <property type="entry name" value="BTB-POZ/Galectin-3-binding"/>
</dbReference>
<feature type="domain" description="BTB" evidence="2">
    <location>
        <begin position="22"/>
        <end position="90"/>
    </location>
</feature>
<evidence type="ECO:0000256" key="1">
    <source>
        <dbReference type="SAM" id="MobiDB-lite"/>
    </source>
</evidence>
<feature type="region of interest" description="Disordered" evidence="1">
    <location>
        <begin position="299"/>
        <end position="339"/>
    </location>
</feature>
<evidence type="ECO:0000313" key="3">
    <source>
        <dbReference type="Proteomes" id="UP000887578"/>
    </source>
</evidence>
<dbReference type="Pfam" id="PF00651">
    <property type="entry name" value="BTB"/>
    <property type="match status" value="1"/>
</dbReference>
<keyword evidence="3" id="KW-1185">Reference proteome</keyword>
<reference evidence="4" key="1">
    <citation type="submission" date="2022-11" db="UniProtKB">
        <authorList>
            <consortium name="WormBaseParasite"/>
        </authorList>
    </citation>
    <scope>IDENTIFICATION</scope>
</reference>
<dbReference type="SUPFAM" id="SSF54695">
    <property type="entry name" value="POZ domain"/>
    <property type="match status" value="1"/>
</dbReference>
<dbReference type="WBParaSite" id="PDA_v2.g3765.t1">
    <property type="protein sequence ID" value="PDA_v2.g3765.t1"/>
    <property type="gene ID" value="PDA_v2.g3765"/>
</dbReference>
<protein>
    <submittedName>
        <fullName evidence="4">BTB domain-containing protein</fullName>
    </submittedName>
</protein>
<dbReference type="AlphaFoldDB" id="A0A914QXH0"/>
<dbReference type="PROSITE" id="PS50097">
    <property type="entry name" value="BTB"/>
    <property type="match status" value="1"/>
</dbReference>
<organism evidence="3 4">
    <name type="scientific">Panagrolaimus davidi</name>
    <dbReference type="NCBI Taxonomy" id="227884"/>
    <lineage>
        <taxon>Eukaryota</taxon>
        <taxon>Metazoa</taxon>
        <taxon>Ecdysozoa</taxon>
        <taxon>Nematoda</taxon>
        <taxon>Chromadorea</taxon>
        <taxon>Rhabditida</taxon>
        <taxon>Tylenchina</taxon>
        <taxon>Panagrolaimomorpha</taxon>
        <taxon>Panagrolaimoidea</taxon>
        <taxon>Panagrolaimidae</taxon>
        <taxon>Panagrolaimus</taxon>
    </lineage>
</organism>
<evidence type="ECO:0000313" key="4">
    <source>
        <dbReference type="WBParaSite" id="PDA_v2.g3765.t1"/>
    </source>
</evidence>
<dbReference type="SMART" id="SM00225">
    <property type="entry name" value="BTB"/>
    <property type="match status" value="1"/>
</dbReference>
<dbReference type="Gene3D" id="3.30.710.10">
    <property type="entry name" value="Potassium Channel Kv1.1, Chain A"/>
    <property type="match status" value="1"/>
</dbReference>
<evidence type="ECO:0000259" key="2">
    <source>
        <dbReference type="PROSITE" id="PS50097"/>
    </source>
</evidence>
<dbReference type="InterPro" id="IPR011333">
    <property type="entry name" value="SKP1/BTB/POZ_sf"/>
</dbReference>
<dbReference type="CDD" id="cd18186">
    <property type="entry name" value="BTB_POZ_ZBTB_KLHL-like"/>
    <property type="match status" value="1"/>
</dbReference>
<sequence length="339" mass="38743">MATGPRSLNNTLEGIYFSKKDADVTFIVHGNEIKAHKFILVNRSPVFKAMLEGPMAPEDQQHLINDPKVNPDEFDDFLYFLYTDRLNILKDEFKGMIHLGHFYQVPFLIEKCTDKIFSFFQTAEDAFEVAEIGCEYLPETTELLEKCLQHLYNNYLDEQTTFSYWAFDGRRKWISTELVIELIKKNPQDGRNYEDIMLKNVIEWCKDVHIQENNGQQPTIENVQAKMAPLMQYFHLSKFSPLTLATTFQVYKLISDEQLSRCLSEQMIQIFANNSTIGRGGRGGRGGGYGRGRNYGGNGYGDYRDDLPSPARRGGRGRGGAHAGAPPIPVLGDEEPWDW</sequence>
<dbReference type="InterPro" id="IPR000210">
    <property type="entry name" value="BTB/POZ_dom"/>
</dbReference>
<dbReference type="Proteomes" id="UP000887578">
    <property type="component" value="Unplaced"/>
</dbReference>
<proteinExistence type="predicted"/>
<dbReference type="PANTHER" id="PTHR24410:SF23">
    <property type="entry name" value="BTB DOMAIN-CONTAINING PROTEIN-RELATED"/>
    <property type="match status" value="1"/>
</dbReference>